<dbReference type="InterPro" id="IPR025345">
    <property type="entry name" value="DUF4249"/>
</dbReference>
<dbReference type="RefSeq" id="WP_338395964.1">
    <property type="nucleotide sequence ID" value="NZ_AP025320.1"/>
</dbReference>
<geneLocation type="plasmid" evidence="1 2">
    <name>pFA6</name>
</geneLocation>
<evidence type="ECO:0000313" key="2">
    <source>
        <dbReference type="Proteomes" id="UP001348817"/>
    </source>
</evidence>
<name>A0AAU9CYF9_9BACT</name>
<reference evidence="1 2" key="1">
    <citation type="submission" date="2021-12" db="EMBL/GenBank/DDBJ databases">
        <title>Genome sequencing of bacteria with rrn-lacking chromosome and rrn-plasmid.</title>
        <authorList>
            <person name="Anda M."/>
            <person name="Iwasaki W."/>
        </authorList>
    </citation>
    <scope>NUCLEOTIDE SEQUENCE [LARGE SCALE GENOMIC DNA]</scope>
    <source>
        <strain evidence="1 2">DSM 100852</strain>
        <plasmid evidence="1 2">pFA6</plasmid>
    </source>
</reference>
<gene>
    <name evidence="1" type="ORF">FUAX_52540</name>
</gene>
<keyword evidence="2" id="KW-1185">Reference proteome</keyword>
<organism evidence="1 2">
    <name type="scientific">Fulvitalea axinellae</name>
    <dbReference type="NCBI Taxonomy" id="1182444"/>
    <lineage>
        <taxon>Bacteria</taxon>
        <taxon>Pseudomonadati</taxon>
        <taxon>Bacteroidota</taxon>
        <taxon>Cytophagia</taxon>
        <taxon>Cytophagales</taxon>
        <taxon>Persicobacteraceae</taxon>
        <taxon>Fulvitalea</taxon>
    </lineage>
</organism>
<evidence type="ECO:0008006" key="3">
    <source>
        <dbReference type="Google" id="ProtNLM"/>
    </source>
</evidence>
<accession>A0AAU9CYF9</accession>
<dbReference type="EMBL" id="AP025320">
    <property type="protein sequence ID" value="BDD12822.1"/>
    <property type="molecule type" value="Genomic_DNA"/>
</dbReference>
<sequence>MSKNIGFRISIHIAFLMSMISSCVEKFDVDLGESEPRLVVNGIISDQPGETYVSLLNTQPYVTGDYYVPPIPVEGATVRVLDTGGDVEFELFDVSGRGKYVGITDEIKGNSGVGYVLEVILKNGETYRSDLVTIPEKVPTLDNVDAELKEYKEYNERISDFSIVYKVDLLVDFSSKERVYLQWDVEGTTEIYSLENPDAPYPESTPICYIRRDPSGEKQFLAKSSAASEKSVRIPAIKNIRYSSDFRWGYGFKVKQYSIEAGAYEYLRKTKLLMESSGSLFDPFPSSITGNIYSIVGEEKRRTLGYFIARKGGAVNYLVTNANKLGKRITTSCEDLIIAREIQKTEGGGGPPIEIPPSCFDCLRFDGATTKRPDYWY</sequence>
<dbReference type="KEGG" id="fax:FUAX_52540"/>
<proteinExistence type="predicted"/>
<dbReference type="PROSITE" id="PS51257">
    <property type="entry name" value="PROKAR_LIPOPROTEIN"/>
    <property type="match status" value="1"/>
</dbReference>
<dbReference type="Pfam" id="PF14054">
    <property type="entry name" value="DUF4249"/>
    <property type="match status" value="1"/>
</dbReference>
<dbReference type="AlphaFoldDB" id="A0AAU9CYF9"/>
<evidence type="ECO:0000313" key="1">
    <source>
        <dbReference type="EMBL" id="BDD12822.1"/>
    </source>
</evidence>
<protein>
    <recommendedName>
        <fullName evidence="3">DUF4249 domain-containing protein</fullName>
    </recommendedName>
</protein>
<dbReference type="Proteomes" id="UP001348817">
    <property type="component" value="Plasmid pFA6"/>
</dbReference>
<keyword evidence="1" id="KW-0614">Plasmid</keyword>